<protein>
    <submittedName>
        <fullName evidence="2">Uncharacterized protein</fullName>
    </submittedName>
</protein>
<organism evidence="2 3">
    <name type="scientific">Actinomadura sediminis</name>
    <dbReference type="NCBI Taxonomy" id="1038904"/>
    <lineage>
        <taxon>Bacteria</taxon>
        <taxon>Bacillati</taxon>
        <taxon>Actinomycetota</taxon>
        <taxon>Actinomycetes</taxon>
        <taxon>Streptosporangiales</taxon>
        <taxon>Thermomonosporaceae</taxon>
        <taxon>Actinomadura</taxon>
    </lineage>
</organism>
<reference evidence="3" key="1">
    <citation type="journal article" date="2019" name="Int. J. Syst. Evol. Microbiol.">
        <title>The Global Catalogue of Microorganisms (GCM) 10K type strain sequencing project: providing services to taxonomists for standard genome sequencing and annotation.</title>
        <authorList>
            <consortium name="The Broad Institute Genomics Platform"/>
            <consortium name="The Broad Institute Genome Sequencing Center for Infectious Disease"/>
            <person name="Wu L."/>
            <person name="Ma J."/>
        </authorList>
    </citation>
    <scope>NUCLEOTIDE SEQUENCE [LARGE SCALE GENOMIC DNA]</scope>
    <source>
        <strain evidence="3">JCM 31202</strain>
    </source>
</reference>
<name>A0ABW3EJ25_9ACTN</name>
<accession>A0ABW3EJ25</accession>
<evidence type="ECO:0000256" key="1">
    <source>
        <dbReference type="SAM" id="MobiDB-lite"/>
    </source>
</evidence>
<evidence type="ECO:0000313" key="3">
    <source>
        <dbReference type="Proteomes" id="UP001596972"/>
    </source>
</evidence>
<keyword evidence="3" id="KW-1185">Reference proteome</keyword>
<dbReference type="Proteomes" id="UP001596972">
    <property type="component" value="Unassembled WGS sequence"/>
</dbReference>
<evidence type="ECO:0000313" key="2">
    <source>
        <dbReference type="EMBL" id="MFD0900334.1"/>
    </source>
</evidence>
<dbReference type="EMBL" id="JBHTJA010000010">
    <property type="protein sequence ID" value="MFD0900334.1"/>
    <property type="molecule type" value="Genomic_DNA"/>
</dbReference>
<feature type="region of interest" description="Disordered" evidence="1">
    <location>
        <begin position="1"/>
        <end position="44"/>
    </location>
</feature>
<dbReference type="RefSeq" id="WP_378297305.1">
    <property type="nucleotide sequence ID" value="NZ_JBHTJA010000010.1"/>
</dbReference>
<feature type="compositionally biased region" description="Acidic residues" evidence="1">
    <location>
        <begin position="26"/>
        <end position="36"/>
    </location>
</feature>
<sequence length="68" mass="6833">MSATVPVRSGTEANDEAPAAEKAAEDAAEYTAEDAAEYAADRDPWEGVPAALLAAGRAYDTDTAGGCG</sequence>
<proteinExistence type="predicted"/>
<comment type="caution">
    <text evidence="2">The sequence shown here is derived from an EMBL/GenBank/DDBJ whole genome shotgun (WGS) entry which is preliminary data.</text>
</comment>
<gene>
    <name evidence="2" type="ORF">ACFQ11_08020</name>
</gene>